<feature type="compositionally biased region" description="Basic and acidic residues" evidence="1">
    <location>
        <begin position="105"/>
        <end position="121"/>
    </location>
</feature>
<gene>
    <name evidence="2" type="ORF">ACFPME_12975</name>
</gene>
<comment type="caution">
    <text evidence="2">The sequence shown here is derived from an EMBL/GenBank/DDBJ whole genome shotgun (WGS) entry which is preliminary data.</text>
</comment>
<organism evidence="2 3">
    <name type="scientific">Rhodanobacter umsongensis</name>
    <dbReference type="NCBI Taxonomy" id="633153"/>
    <lineage>
        <taxon>Bacteria</taxon>
        <taxon>Pseudomonadati</taxon>
        <taxon>Pseudomonadota</taxon>
        <taxon>Gammaproteobacteria</taxon>
        <taxon>Lysobacterales</taxon>
        <taxon>Rhodanobacteraceae</taxon>
        <taxon>Rhodanobacter</taxon>
    </lineage>
</organism>
<proteinExistence type="predicted"/>
<dbReference type="Proteomes" id="UP001596013">
    <property type="component" value="Unassembled WGS sequence"/>
</dbReference>
<keyword evidence="3" id="KW-1185">Reference proteome</keyword>
<protein>
    <submittedName>
        <fullName evidence="2">Uncharacterized protein</fullName>
    </submittedName>
</protein>
<name>A0ABW0JNG2_9GAMM</name>
<accession>A0ABW0JNG2</accession>
<dbReference type="RefSeq" id="WP_377305964.1">
    <property type="nucleotide sequence ID" value="NZ_JBHSMK010000009.1"/>
</dbReference>
<feature type="compositionally biased region" description="Low complexity" evidence="1">
    <location>
        <begin position="24"/>
        <end position="39"/>
    </location>
</feature>
<dbReference type="EMBL" id="JBHSMK010000009">
    <property type="protein sequence ID" value="MFC5437470.1"/>
    <property type="molecule type" value="Genomic_DNA"/>
</dbReference>
<feature type="region of interest" description="Disordered" evidence="1">
    <location>
        <begin position="1"/>
        <end position="144"/>
    </location>
</feature>
<evidence type="ECO:0000313" key="3">
    <source>
        <dbReference type="Proteomes" id="UP001596013"/>
    </source>
</evidence>
<evidence type="ECO:0000256" key="1">
    <source>
        <dbReference type="SAM" id="MobiDB-lite"/>
    </source>
</evidence>
<reference evidence="3" key="1">
    <citation type="journal article" date="2019" name="Int. J. Syst. Evol. Microbiol.">
        <title>The Global Catalogue of Microorganisms (GCM) 10K type strain sequencing project: providing services to taxonomists for standard genome sequencing and annotation.</title>
        <authorList>
            <consortium name="The Broad Institute Genomics Platform"/>
            <consortium name="The Broad Institute Genome Sequencing Center for Infectious Disease"/>
            <person name="Wu L."/>
            <person name="Ma J."/>
        </authorList>
    </citation>
    <scope>NUCLEOTIDE SEQUENCE [LARGE SCALE GENOMIC DNA]</scope>
    <source>
        <strain evidence="3">JCM 17130</strain>
    </source>
</reference>
<evidence type="ECO:0000313" key="2">
    <source>
        <dbReference type="EMBL" id="MFC5437470.1"/>
    </source>
</evidence>
<sequence>MARTDMPKGNSKKASTPAAGRSIPPTTKPAAGGRAARAPLKADDAIRQAVQPEGGVGGRSGTGQRQPHHAVDEASGKQATQSRASGETELPEPSAGPGYQSGGRGLDREQRVVERKQRESGVGKTMDQGPGLDPPPGAPLHHRR</sequence>